<sequence>MIPGRVGTGESPSVIQLGVHIADVTYFLPIGSYVDAEARRRSTSVYLADRRYDMLPGILSGDICSLWSQADRLVSQNI</sequence>
<dbReference type="Pfam" id="PF00773">
    <property type="entry name" value="RNB"/>
    <property type="match status" value="1"/>
</dbReference>
<feature type="domain" description="RNB" evidence="2">
    <location>
        <begin position="14"/>
        <end position="74"/>
    </location>
</feature>
<dbReference type="InterPro" id="IPR050180">
    <property type="entry name" value="RNR_Ribonuclease"/>
</dbReference>
<dbReference type="SUPFAM" id="SSF50249">
    <property type="entry name" value="Nucleic acid-binding proteins"/>
    <property type="match status" value="1"/>
</dbReference>
<dbReference type="Proteomes" id="UP000784294">
    <property type="component" value="Unassembled WGS sequence"/>
</dbReference>
<dbReference type="GO" id="GO:0003723">
    <property type="term" value="F:RNA binding"/>
    <property type="evidence" value="ECO:0007669"/>
    <property type="project" value="InterPro"/>
</dbReference>
<dbReference type="InterPro" id="IPR012340">
    <property type="entry name" value="NA-bd_OB-fold"/>
</dbReference>
<dbReference type="EMBL" id="CAAALY010026507">
    <property type="protein sequence ID" value="VEL15941.1"/>
    <property type="molecule type" value="Genomic_DNA"/>
</dbReference>
<dbReference type="AlphaFoldDB" id="A0A448WNB1"/>
<dbReference type="PANTHER" id="PTHR23355:SF30">
    <property type="entry name" value="DIS3-LIKE EXONUCLEASE 1"/>
    <property type="match status" value="1"/>
</dbReference>
<name>A0A448WNB1_9PLAT</name>
<protein>
    <recommendedName>
        <fullName evidence="1">DIS3-like exonuclease 1</fullName>
    </recommendedName>
</protein>
<keyword evidence="4" id="KW-1185">Reference proteome</keyword>
<dbReference type="PANTHER" id="PTHR23355">
    <property type="entry name" value="RIBONUCLEASE"/>
    <property type="match status" value="1"/>
</dbReference>
<evidence type="ECO:0000313" key="4">
    <source>
        <dbReference type="Proteomes" id="UP000784294"/>
    </source>
</evidence>
<dbReference type="GO" id="GO:0006402">
    <property type="term" value="P:mRNA catabolic process"/>
    <property type="evidence" value="ECO:0007669"/>
    <property type="project" value="TreeGrafter"/>
</dbReference>
<accession>A0A448WNB1</accession>
<comment type="caution">
    <text evidence="3">The sequence shown here is derived from an EMBL/GenBank/DDBJ whole genome shotgun (WGS) entry which is preliminary data.</text>
</comment>
<dbReference type="GO" id="GO:0016075">
    <property type="term" value="P:rRNA catabolic process"/>
    <property type="evidence" value="ECO:0007669"/>
    <property type="project" value="TreeGrafter"/>
</dbReference>
<evidence type="ECO:0000259" key="2">
    <source>
        <dbReference type="Pfam" id="PF00773"/>
    </source>
</evidence>
<gene>
    <name evidence="3" type="ORF">PXEA_LOCUS9381</name>
</gene>
<dbReference type="GO" id="GO:0000177">
    <property type="term" value="C:cytoplasmic exosome (RNase complex)"/>
    <property type="evidence" value="ECO:0007669"/>
    <property type="project" value="TreeGrafter"/>
</dbReference>
<dbReference type="OrthoDB" id="372421at2759"/>
<dbReference type="InterPro" id="IPR001900">
    <property type="entry name" value="RNase_II/R"/>
</dbReference>
<reference evidence="3" key="1">
    <citation type="submission" date="2018-11" db="EMBL/GenBank/DDBJ databases">
        <authorList>
            <consortium name="Pathogen Informatics"/>
        </authorList>
    </citation>
    <scope>NUCLEOTIDE SEQUENCE</scope>
</reference>
<proteinExistence type="predicted"/>
<evidence type="ECO:0000256" key="1">
    <source>
        <dbReference type="ARBA" id="ARBA00016366"/>
    </source>
</evidence>
<organism evidence="3 4">
    <name type="scientific">Protopolystoma xenopodis</name>
    <dbReference type="NCBI Taxonomy" id="117903"/>
    <lineage>
        <taxon>Eukaryota</taxon>
        <taxon>Metazoa</taxon>
        <taxon>Spiralia</taxon>
        <taxon>Lophotrochozoa</taxon>
        <taxon>Platyhelminthes</taxon>
        <taxon>Monogenea</taxon>
        <taxon>Polyopisthocotylea</taxon>
        <taxon>Polystomatidea</taxon>
        <taxon>Polystomatidae</taxon>
        <taxon>Protopolystoma</taxon>
    </lineage>
</organism>
<dbReference type="GO" id="GO:0000175">
    <property type="term" value="F:3'-5'-RNA exonuclease activity"/>
    <property type="evidence" value="ECO:0007669"/>
    <property type="project" value="TreeGrafter"/>
</dbReference>
<evidence type="ECO:0000313" key="3">
    <source>
        <dbReference type="EMBL" id="VEL15941.1"/>
    </source>
</evidence>